<evidence type="ECO:0000313" key="2">
    <source>
        <dbReference type="EMBL" id="MFH4978325.1"/>
    </source>
</evidence>
<reference evidence="2 3" key="1">
    <citation type="submission" date="2024-08" db="EMBL/GenBank/DDBJ databases">
        <title>Gnathostoma spinigerum genome.</title>
        <authorList>
            <person name="Gonzalez-Bertolin B."/>
            <person name="Monzon S."/>
            <person name="Zaballos A."/>
            <person name="Jimenez P."/>
            <person name="Dekumyoy P."/>
            <person name="Varona S."/>
            <person name="Cuesta I."/>
            <person name="Sumanam S."/>
            <person name="Adisakwattana P."/>
            <person name="Gasser R.B."/>
            <person name="Hernandez-Gonzalez A."/>
            <person name="Young N.D."/>
            <person name="Perteguer M.J."/>
        </authorList>
    </citation>
    <scope>NUCLEOTIDE SEQUENCE [LARGE SCALE GENOMIC DNA]</scope>
    <source>
        <strain evidence="2">AL3</strain>
        <tissue evidence="2">Liver</tissue>
    </source>
</reference>
<feature type="compositionally biased region" description="Basic residues" evidence="1">
    <location>
        <begin position="72"/>
        <end position="85"/>
    </location>
</feature>
<gene>
    <name evidence="2" type="ORF">AB6A40_005034</name>
</gene>
<name>A0ABD6EFE6_9BILA</name>
<comment type="caution">
    <text evidence="2">The sequence shown here is derived from an EMBL/GenBank/DDBJ whole genome shotgun (WGS) entry which is preliminary data.</text>
</comment>
<keyword evidence="3" id="KW-1185">Reference proteome</keyword>
<dbReference type="EMBL" id="JBGFUD010003086">
    <property type="protein sequence ID" value="MFH4978325.1"/>
    <property type="molecule type" value="Genomic_DNA"/>
</dbReference>
<organism evidence="2 3">
    <name type="scientific">Gnathostoma spinigerum</name>
    <dbReference type="NCBI Taxonomy" id="75299"/>
    <lineage>
        <taxon>Eukaryota</taxon>
        <taxon>Metazoa</taxon>
        <taxon>Ecdysozoa</taxon>
        <taxon>Nematoda</taxon>
        <taxon>Chromadorea</taxon>
        <taxon>Rhabditida</taxon>
        <taxon>Spirurina</taxon>
        <taxon>Gnathostomatomorpha</taxon>
        <taxon>Gnathostomatoidea</taxon>
        <taxon>Gnathostomatidae</taxon>
        <taxon>Gnathostoma</taxon>
    </lineage>
</organism>
<proteinExistence type="predicted"/>
<accession>A0ABD6EFE6</accession>
<feature type="region of interest" description="Disordered" evidence="1">
    <location>
        <begin position="43"/>
        <end position="85"/>
    </location>
</feature>
<sequence length="85" mass="9408">MLTNATPNARGIRTCERAGSYPCVVGDLRCCCSLSSSIRVVSCEEGSQQANQRTVRNRAPDTHTTPDAGPRTTRKHQNQHWHRSS</sequence>
<feature type="compositionally biased region" description="Polar residues" evidence="1">
    <location>
        <begin position="45"/>
        <end position="54"/>
    </location>
</feature>
<dbReference type="AlphaFoldDB" id="A0ABD6EFE6"/>
<evidence type="ECO:0000313" key="3">
    <source>
        <dbReference type="Proteomes" id="UP001608902"/>
    </source>
</evidence>
<protein>
    <submittedName>
        <fullName evidence="2">Uncharacterized protein</fullName>
    </submittedName>
</protein>
<dbReference type="Proteomes" id="UP001608902">
    <property type="component" value="Unassembled WGS sequence"/>
</dbReference>
<evidence type="ECO:0000256" key="1">
    <source>
        <dbReference type="SAM" id="MobiDB-lite"/>
    </source>
</evidence>